<feature type="binding site" evidence="16">
    <location>
        <position position="238"/>
    </location>
    <ligand>
        <name>FAD</name>
        <dbReference type="ChEBI" id="CHEBI:57692"/>
    </ligand>
</feature>
<evidence type="ECO:0000256" key="1">
    <source>
        <dbReference type="ARBA" id="ARBA00001974"/>
    </source>
</evidence>
<dbReference type="InterPro" id="IPR012258">
    <property type="entry name" value="Acyl-CoA_oxidase"/>
</dbReference>
<dbReference type="InterPro" id="IPR037069">
    <property type="entry name" value="AcylCoA_DH/ox_N_sf"/>
</dbReference>
<dbReference type="GO" id="GO:0005777">
    <property type="term" value="C:peroxisome"/>
    <property type="evidence" value="ECO:0007669"/>
    <property type="project" value="UniProtKB-SubCell"/>
</dbReference>
<dbReference type="Pfam" id="PF14749">
    <property type="entry name" value="Acyl-CoA_ox_N"/>
    <property type="match status" value="1"/>
</dbReference>
<dbReference type="SUPFAM" id="SSF47203">
    <property type="entry name" value="Acyl-CoA dehydrogenase C-terminal domain-like"/>
    <property type="match status" value="2"/>
</dbReference>
<evidence type="ECO:0000256" key="15">
    <source>
        <dbReference type="PIRSR" id="PIRSR000168-1"/>
    </source>
</evidence>
<proteinExistence type="inferred from homology"/>
<evidence type="ECO:0000313" key="21">
    <source>
        <dbReference type="EMBL" id="EGT33568.1"/>
    </source>
</evidence>
<dbReference type="InterPro" id="IPR046373">
    <property type="entry name" value="Acyl-CoA_Oxase/DH_mid-dom_sf"/>
</dbReference>
<comment type="pathway">
    <text evidence="3">Lipid metabolism; peroxisomal fatty acid beta-oxidation.</text>
</comment>
<evidence type="ECO:0000256" key="10">
    <source>
        <dbReference type="ARBA" id="ARBA00023002"/>
    </source>
</evidence>
<name>G0MK68_CAEBE</name>
<dbReference type="eggNOG" id="KOG0136">
    <property type="taxonomic scope" value="Eukaryota"/>
</dbReference>
<dbReference type="InterPro" id="IPR009100">
    <property type="entry name" value="AcylCoA_DH/oxidase_NM_dom_sf"/>
</dbReference>
<keyword evidence="22" id="KW-1185">Reference proteome</keyword>
<evidence type="ECO:0000256" key="8">
    <source>
        <dbReference type="ARBA" id="ARBA00022832"/>
    </source>
</evidence>
<keyword evidence="10" id="KW-0560">Oxidoreductase</keyword>
<gene>
    <name evidence="21" type="ORF">CAEBREN_22935</name>
</gene>
<feature type="active site" description="Proton acceptor" evidence="15">
    <location>
        <position position="481"/>
    </location>
</feature>
<evidence type="ECO:0000256" key="5">
    <source>
        <dbReference type="ARBA" id="ARBA00022630"/>
    </source>
</evidence>
<keyword evidence="12" id="KW-0576">Peroxisome</keyword>
<dbReference type="HOGENOM" id="CLU_014629_3_1_1"/>
<keyword evidence="11" id="KW-0443">Lipid metabolism</keyword>
<dbReference type="FunFam" id="2.40.110.10:FF:000003">
    <property type="entry name" value="Acyl-coenzyme A oxidase"/>
    <property type="match status" value="1"/>
</dbReference>
<dbReference type="PIRSF" id="PIRSF000168">
    <property type="entry name" value="Acyl-CoA_oxidase"/>
    <property type="match status" value="1"/>
</dbReference>
<evidence type="ECO:0000256" key="9">
    <source>
        <dbReference type="ARBA" id="ARBA00022840"/>
    </source>
</evidence>
<dbReference type="GO" id="GO:1904070">
    <property type="term" value="P:ascaroside biosynthetic process"/>
    <property type="evidence" value="ECO:0007669"/>
    <property type="project" value="TreeGrafter"/>
</dbReference>
<keyword evidence="7 14" id="KW-0274">FAD</keyword>
<keyword evidence="9" id="KW-0067">ATP-binding</keyword>
<dbReference type="InterPro" id="IPR002655">
    <property type="entry name" value="Acyl-CoA_oxidase_C"/>
</dbReference>
<evidence type="ECO:0000259" key="19">
    <source>
        <dbReference type="Pfam" id="PF14749"/>
    </source>
</evidence>
<keyword evidence="6" id="KW-0547">Nucleotide-binding</keyword>
<sequence>MPLNKLIQDGDNQDLTQERFKATFDTDELAAVFNGGEDRLQRIREVRDELTKRGHLFDALPAAHRTRAERMEDVSRKVRNSAQGFQMTRKMKSDFFEFASLYSEYETNFFIHNFLRFLHPSNYSLLKNLMENVSDFADFTNNADMLIITRDVMGIEGFPLALHNLMFVPTIQNQADDEQQEWWLMDALQGKIIGTYAQTELGHGTNLSAIETTATYDKSTEEFIIHTPTTTATKWWPGGLGTSCTHVILVANLIIDSKNHGLHPFFVPIRDRNSYSSMPGVRVGDIGTKMGVNCVDNGFLAFDNYRIPRRNMLMKHSKVSKEGVYTAPSHPKVGYTTMLYMRSEMITHQAYYLAMAMIISIRYSAVRRQGEIKPGTQEVQILDYQTQQYRLFPGLARCFAFMTAATTVRQMTESCIKELSHGNSDVLADLHALSCGLKAVVTHQSSQSIDQARQGCGGHGYSDASYLPTLYTCSVGACTYEGENMVMLLQLSKYLMKAAAKAEEGAVMAPLVAYLAKSDPIENGDKYGKLLNHFEHVARHRVMHAYRQMIEEEKQGIERDYAFANHSVDWTKAARAHTKLFIARGFVKKVQEVSNEAVRDVLNTLAELYLSYELIEMSSDLTTNGYLPETEVQQIRHQVYDSMRKIRPNAVSIVDSFDICDRELRSVLGRRDGHVYDNLYKWAQMSPLNQKNLPHVEKYLKPMTSKL</sequence>
<dbReference type="InterPro" id="IPR034171">
    <property type="entry name" value="ACO"/>
</dbReference>
<dbReference type="FunFam" id="1.20.140.10:FF:000005">
    <property type="entry name" value="Acyl-coenzyme A oxidase"/>
    <property type="match status" value="1"/>
</dbReference>
<evidence type="ECO:0000256" key="2">
    <source>
        <dbReference type="ARBA" id="ARBA00004275"/>
    </source>
</evidence>
<dbReference type="InterPro" id="IPR036250">
    <property type="entry name" value="AcylCo_DH-like_C"/>
</dbReference>
<protein>
    <recommendedName>
        <fullName evidence="14">Acyl-coenzyme A oxidase</fullName>
    </recommendedName>
</protein>
<keyword evidence="8" id="KW-0276">Fatty acid metabolism</keyword>
<evidence type="ECO:0000256" key="6">
    <source>
        <dbReference type="ARBA" id="ARBA00022741"/>
    </source>
</evidence>
<feature type="domain" description="Acyl-coenzyme A oxidase N-terminal" evidence="19">
    <location>
        <begin position="138"/>
        <end position="193"/>
    </location>
</feature>
<evidence type="ECO:0000256" key="16">
    <source>
        <dbReference type="PIRSR" id="PIRSR000168-2"/>
    </source>
</evidence>
<dbReference type="FunCoup" id="G0MK68">
    <property type="interactions" value="1637"/>
</dbReference>
<reference evidence="22" key="1">
    <citation type="submission" date="2011-07" db="EMBL/GenBank/DDBJ databases">
        <authorList>
            <consortium name="Caenorhabditis brenneri Sequencing and Analysis Consortium"/>
            <person name="Wilson R.K."/>
        </authorList>
    </citation>
    <scope>NUCLEOTIDE SEQUENCE [LARGE SCALE GENOMIC DNA]</scope>
    <source>
        <strain evidence="22">PB2801</strain>
    </source>
</reference>
<dbReference type="FunFam" id="1.20.140.10:FF:000013">
    <property type="entry name" value="Acyl-coenzyme A oxidase"/>
    <property type="match status" value="1"/>
</dbReference>
<dbReference type="Pfam" id="PF02770">
    <property type="entry name" value="Acyl-CoA_dh_M"/>
    <property type="match status" value="1"/>
</dbReference>
<feature type="binding site" evidence="16">
    <location>
        <position position="199"/>
    </location>
    <ligand>
        <name>FAD</name>
        <dbReference type="ChEBI" id="CHEBI:57692"/>
    </ligand>
</feature>
<dbReference type="OrthoDB" id="538336at2759"/>
<accession>G0MK68</accession>
<evidence type="ECO:0000259" key="18">
    <source>
        <dbReference type="Pfam" id="PF02770"/>
    </source>
</evidence>
<dbReference type="GO" id="GO:0071949">
    <property type="term" value="F:FAD binding"/>
    <property type="evidence" value="ECO:0007669"/>
    <property type="project" value="InterPro"/>
</dbReference>
<dbReference type="InParanoid" id="G0MK68"/>
<dbReference type="Gene3D" id="1.10.540.10">
    <property type="entry name" value="Acyl-CoA dehydrogenase/oxidase, N-terminal domain"/>
    <property type="match status" value="1"/>
</dbReference>
<dbReference type="GO" id="GO:0005524">
    <property type="term" value="F:ATP binding"/>
    <property type="evidence" value="ECO:0007669"/>
    <property type="project" value="UniProtKB-KW"/>
</dbReference>
<evidence type="ECO:0000256" key="11">
    <source>
        <dbReference type="ARBA" id="ARBA00023098"/>
    </source>
</evidence>
<dbReference type="AlphaFoldDB" id="G0MK68"/>
<dbReference type="STRING" id="135651.G0MK68"/>
<dbReference type="GO" id="GO:0042811">
    <property type="term" value="P:pheromone biosynthetic process"/>
    <property type="evidence" value="ECO:0007669"/>
    <property type="project" value="EnsemblMetazoa"/>
</dbReference>
<dbReference type="Gene3D" id="2.40.110.10">
    <property type="entry name" value="Butyryl-CoA Dehydrogenase, subunit A, domain 2"/>
    <property type="match status" value="1"/>
</dbReference>
<evidence type="ECO:0000256" key="14">
    <source>
        <dbReference type="PIRNR" id="PIRNR000168"/>
    </source>
</evidence>
<feature type="domain" description="Acyl-CoA oxidase C-terminal" evidence="17">
    <location>
        <begin position="529"/>
        <end position="704"/>
    </location>
</feature>
<dbReference type="SUPFAM" id="SSF56645">
    <property type="entry name" value="Acyl-CoA dehydrogenase NM domain-like"/>
    <property type="match status" value="1"/>
</dbReference>
<dbReference type="Proteomes" id="UP000008068">
    <property type="component" value="Unassembled WGS sequence"/>
</dbReference>
<dbReference type="EMBL" id="GL379798">
    <property type="protein sequence ID" value="EGT33568.1"/>
    <property type="molecule type" value="Genomic_DNA"/>
</dbReference>
<dbReference type="PANTHER" id="PTHR10909">
    <property type="entry name" value="ELECTRON TRANSPORT OXIDOREDUCTASE"/>
    <property type="match status" value="1"/>
</dbReference>
<dbReference type="InterPro" id="IPR006091">
    <property type="entry name" value="Acyl-CoA_Oxase/DH_mid-dom"/>
</dbReference>
<evidence type="ECO:0000259" key="17">
    <source>
        <dbReference type="Pfam" id="PF01756"/>
    </source>
</evidence>
<dbReference type="GO" id="GO:0005504">
    <property type="term" value="F:fatty acid binding"/>
    <property type="evidence" value="ECO:0007669"/>
    <property type="project" value="InterPro"/>
</dbReference>
<dbReference type="Gene3D" id="1.20.140.10">
    <property type="entry name" value="Butyryl-CoA Dehydrogenase, subunit A, domain 3"/>
    <property type="match status" value="2"/>
</dbReference>
<evidence type="ECO:0000313" key="22">
    <source>
        <dbReference type="Proteomes" id="UP000008068"/>
    </source>
</evidence>
<evidence type="ECO:0000256" key="12">
    <source>
        <dbReference type="ARBA" id="ARBA00023140"/>
    </source>
</evidence>
<dbReference type="GO" id="GO:0033540">
    <property type="term" value="P:fatty acid beta-oxidation using acyl-CoA oxidase"/>
    <property type="evidence" value="ECO:0007669"/>
    <property type="project" value="InterPro"/>
</dbReference>
<dbReference type="InterPro" id="IPR029320">
    <property type="entry name" value="Acyl-CoA_ox_N"/>
</dbReference>
<organism evidence="22">
    <name type="scientific">Caenorhabditis brenneri</name>
    <name type="common">Nematode worm</name>
    <dbReference type="NCBI Taxonomy" id="135651"/>
    <lineage>
        <taxon>Eukaryota</taxon>
        <taxon>Metazoa</taxon>
        <taxon>Ecdysozoa</taxon>
        <taxon>Nematoda</taxon>
        <taxon>Chromadorea</taxon>
        <taxon>Rhabditida</taxon>
        <taxon>Rhabditina</taxon>
        <taxon>Rhabditomorpha</taxon>
        <taxon>Rhabditoidea</taxon>
        <taxon>Rhabditidae</taxon>
        <taxon>Peloderinae</taxon>
        <taxon>Caenorhabditis</taxon>
    </lineage>
</organism>
<dbReference type="PANTHER" id="PTHR10909:SF304">
    <property type="entry name" value="ACYL-COENZYME A OXIDASE ACOX-1.5-RELATED"/>
    <property type="match status" value="1"/>
</dbReference>
<comment type="subcellular location">
    <subcellularLocation>
        <location evidence="2">Peroxisome</location>
    </subcellularLocation>
</comment>
<feature type="domain" description="Acyl-CoA oxidase/dehydrogenase middle" evidence="18">
    <location>
        <begin position="196"/>
        <end position="304"/>
    </location>
</feature>
<feature type="domain" description="Acyl-CoA oxidase C-alpha1" evidence="20">
    <location>
        <begin position="335"/>
        <end position="496"/>
    </location>
</feature>
<evidence type="ECO:0000256" key="3">
    <source>
        <dbReference type="ARBA" id="ARBA00004846"/>
    </source>
</evidence>
<comment type="catalytic activity">
    <reaction evidence="13">
        <text>a 2,3-saturated acyl-CoA + O2 = a (2E)-enoyl-CoA + H2O2</text>
        <dbReference type="Rhea" id="RHEA:38959"/>
        <dbReference type="ChEBI" id="CHEBI:15379"/>
        <dbReference type="ChEBI" id="CHEBI:16240"/>
        <dbReference type="ChEBI" id="CHEBI:58856"/>
        <dbReference type="ChEBI" id="CHEBI:65111"/>
        <dbReference type="EC" id="1.3.3.6"/>
    </reaction>
    <physiologicalReaction direction="left-to-right" evidence="13">
        <dbReference type="Rhea" id="RHEA:38960"/>
    </physiologicalReaction>
</comment>
<comment type="similarity">
    <text evidence="4 14">Belongs to the acyl-CoA oxidase family.</text>
</comment>
<dbReference type="Pfam" id="PF01756">
    <property type="entry name" value="ACOX"/>
    <property type="match status" value="1"/>
</dbReference>
<dbReference type="InterPro" id="IPR055060">
    <property type="entry name" value="ACOX_C_alpha1"/>
</dbReference>
<dbReference type="Pfam" id="PF22924">
    <property type="entry name" value="ACOX_C_alpha1"/>
    <property type="match status" value="1"/>
</dbReference>
<dbReference type="GO" id="GO:0055088">
    <property type="term" value="P:lipid homeostasis"/>
    <property type="evidence" value="ECO:0007669"/>
    <property type="project" value="TreeGrafter"/>
</dbReference>
<dbReference type="CDD" id="cd01150">
    <property type="entry name" value="AXO"/>
    <property type="match status" value="1"/>
</dbReference>
<evidence type="ECO:0000256" key="4">
    <source>
        <dbReference type="ARBA" id="ARBA00006288"/>
    </source>
</evidence>
<comment type="cofactor">
    <cofactor evidence="1">
        <name>FAD</name>
        <dbReference type="ChEBI" id="CHEBI:57692"/>
    </cofactor>
</comment>
<dbReference type="GO" id="GO:0003997">
    <property type="term" value="F:acyl-CoA oxidase activity"/>
    <property type="evidence" value="ECO:0007669"/>
    <property type="project" value="UniProtKB-EC"/>
</dbReference>
<evidence type="ECO:0000256" key="13">
    <source>
        <dbReference type="ARBA" id="ARBA00036397"/>
    </source>
</evidence>
<keyword evidence="5 14" id="KW-0285">Flavoprotein</keyword>
<evidence type="ECO:0000259" key="20">
    <source>
        <dbReference type="Pfam" id="PF22924"/>
    </source>
</evidence>
<evidence type="ECO:0000256" key="7">
    <source>
        <dbReference type="ARBA" id="ARBA00022827"/>
    </source>
</evidence>